<gene>
    <name evidence="1" type="ORF">GCM10018793_34860</name>
</gene>
<dbReference type="Pfam" id="PF10025">
    <property type="entry name" value="DUF2267"/>
    <property type="match status" value="1"/>
</dbReference>
<dbReference type="RefSeq" id="WP_189932978.1">
    <property type="nucleotide sequence ID" value="NZ_BNCD01000009.1"/>
</dbReference>
<reference evidence="1" key="2">
    <citation type="submission" date="2020-09" db="EMBL/GenBank/DDBJ databases">
        <authorList>
            <person name="Sun Q."/>
            <person name="Ohkuma M."/>
        </authorList>
    </citation>
    <scope>NUCLEOTIDE SEQUENCE</scope>
    <source>
        <strain evidence="1">JCM 5069</strain>
    </source>
</reference>
<dbReference type="AlphaFoldDB" id="A0A919G8V9"/>
<proteinExistence type="predicted"/>
<dbReference type="Proteomes" id="UP000603708">
    <property type="component" value="Unassembled WGS sequence"/>
</dbReference>
<organism evidence="1 2">
    <name type="scientific">Streptomyces sulfonofaciens</name>
    <dbReference type="NCBI Taxonomy" id="68272"/>
    <lineage>
        <taxon>Bacteria</taxon>
        <taxon>Bacillati</taxon>
        <taxon>Actinomycetota</taxon>
        <taxon>Actinomycetes</taxon>
        <taxon>Kitasatosporales</taxon>
        <taxon>Streptomycetaceae</taxon>
        <taxon>Streptomyces</taxon>
    </lineage>
</organism>
<evidence type="ECO:0000313" key="1">
    <source>
        <dbReference type="EMBL" id="GHH80213.1"/>
    </source>
</evidence>
<name>A0A919G8V9_9ACTN</name>
<dbReference type="InterPro" id="IPR038282">
    <property type="entry name" value="DUF2267_sf"/>
</dbReference>
<comment type="caution">
    <text evidence="1">The sequence shown here is derived from an EMBL/GenBank/DDBJ whole genome shotgun (WGS) entry which is preliminary data.</text>
</comment>
<evidence type="ECO:0000313" key="2">
    <source>
        <dbReference type="Proteomes" id="UP000603708"/>
    </source>
</evidence>
<sequence>MSRRALVQRIRTSGGFGGDEEAERVLNAVLAVLGGHVIGEERCELARLLPTGAAELFAGQIPLTQPLTAPGFVAAVATRLNLPQPAARWATGTVLTVLAEQAGEALTRRILACLPRGYALLFGVADLNAARAAAEHTAAPAKAVLPRPAGAPREAYAVGAGRRTPVAAGAHGA</sequence>
<dbReference type="Gene3D" id="1.10.490.110">
    <property type="entry name" value="Uncharacterized conserved protein DUF2267"/>
    <property type="match status" value="1"/>
</dbReference>
<protein>
    <recommendedName>
        <fullName evidence="3">DUF2267 domain-containing protein</fullName>
    </recommendedName>
</protein>
<dbReference type="InterPro" id="IPR018727">
    <property type="entry name" value="DUF2267"/>
</dbReference>
<reference evidence="1" key="1">
    <citation type="journal article" date="2014" name="Int. J. Syst. Evol. Microbiol.">
        <title>Complete genome sequence of Corynebacterium casei LMG S-19264T (=DSM 44701T), isolated from a smear-ripened cheese.</title>
        <authorList>
            <consortium name="US DOE Joint Genome Institute (JGI-PGF)"/>
            <person name="Walter F."/>
            <person name="Albersmeier A."/>
            <person name="Kalinowski J."/>
            <person name="Ruckert C."/>
        </authorList>
    </citation>
    <scope>NUCLEOTIDE SEQUENCE</scope>
    <source>
        <strain evidence="1">JCM 5069</strain>
    </source>
</reference>
<dbReference type="EMBL" id="BNCD01000009">
    <property type="protein sequence ID" value="GHH80213.1"/>
    <property type="molecule type" value="Genomic_DNA"/>
</dbReference>
<keyword evidence="2" id="KW-1185">Reference proteome</keyword>
<accession>A0A919G8V9</accession>
<evidence type="ECO:0008006" key="3">
    <source>
        <dbReference type="Google" id="ProtNLM"/>
    </source>
</evidence>